<dbReference type="PANTHER" id="PTHR11699">
    <property type="entry name" value="ALDEHYDE DEHYDROGENASE-RELATED"/>
    <property type="match status" value="1"/>
</dbReference>
<dbReference type="EMBL" id="CP031194">
    <property type="protein sequence ID" value="AXG82208.1"/>
    <property type="molecule type" value="Genomic_DNA"/>
</dbReference>
<dbReference type="FunFam" id="3.40.605.10:FF:000007">
    <property type="entry name" value="NAD/NADP-dependent betaine aldehyde dehydrogenase"/>
    <property type="match status" value="1"/>
</dbReference>
<evidence type="ECO:0000256" key="2">
    <source>
        <dbReference type="ARBA" id="ARBA00023002"/>
    </source>
</evidence>
<dbReference type="InterPro" id="IPR029510">
    <property type="entry name" value="Ald_DH_CS_GLU"/>
</dbReference>
<dbReference type="InterPro" id="IPR016161">
    <property type="entry name" value="Ald_DH/histidinol_DH"/>
</dbReference>
<evidence type="ECO:0000313" key="7">
    <source>
        <dbReference type="Proteomes" id="UP000253868"/>
    </source>
</evidence>
<sequence length="467" mass="48829">MPTPEAGSVRGRRAVRLSVVDPATGETFDEVLDQQPGELDDVVARAERAWRGWRADPVARTAALRGAADAVEGAADGLARLLTREQGKPLAESYAEVARTAARLRYFAGLAPRTRRIDDGRPVHSEIRWRSLGPVAAIVPWNFPLQLAAAKFAPALAAGNTVVLKPSPFTPLATRLLGSVLASALPEDVLTVVTGREPLGARLVSHSGIRHVTFTGSVSTGRAVAGAAGVSLARVTLELGGNDAAILLDDVDVDGIADRLFWGAFRNCGQVCMAVKRVYVPARLHAEVVEALAQRAKTVAVGSGLDPESRLGPVNNAPQLARVVQVTERALADGARAASGGHRLDGPGYFFAPTILTDVPPGSPVVADEQFGPVLPVLPYGSVDEAVDAANGTGFGLGGSVWGTDLDRAGAVADRLECGTAWINHHAELSLAQPFAGVKDSGVGVAGGPWGFYGNLRPFVVHRPREA</sequence>
<dbReference type="Pfam" id="PF00171">
    <property type="entry name" value="Aldedh"/>
    <property type="match status" value="1"/>
</dbReference>
<evidence type="ECO:0000259" key="5">
    <source>
        <dbReference type="Pfam" id="PF00171"/>
    </source>
</evidence>
<dbReference type="Proteomes" id="UP000253868">
    <property type="component" value="Chromosome"/>
</dbReference>
<dbReference type="PROSITE" id="PS00687">
    <property type="entry name" value="ALDEHYDE_DEHYDR_GLU"/>
    <property type="match status" value="1"/>
</dbReference>
<evidence type="ECO:0000256" key="3">
    <source>
        <dbReference type="PROSITE-ProRule" id="PRU10007"/>
    </source>
</evidence>
<dbReference type="KEGG" id="spad:DVK44_36000"/>
<dbReference type="InterPro" id="IPR016160">
    <property type="entry name" value="Ald_DH_CS_CYS"/>
</dbReference>
<name>A0A345HZT4_9ACTN</name>
<dbReference type="InterPro" id="IPR016163">
    <property type="entry name" value="Ald_DH_C"/>
</dbReference>
<dbReference type="GO" id="GO:0016620">
    <property type="term" value="F:oxidoreductase activity, acting on the aldehyde or oxo group of donors, NAD or NADP as acceptor"/>
    <property type="evidence" value="ECO:0007669"/>
    <property type="project" value="InterPro"/>
</dbReference>
<dbReference type="RefSeq" id="WP_114664748.1">
    <property type="nucleotide sequence ID" value="NZ_CP031194.1"/>
</dbReference>
<keyword evidence="7" id="KW-1185">Reference proteome</keyword>
<organism evidence="6 7">
    <name type="scientific">Streptomyces paludis</name>
    <dbReference type="NCBI Taxonomy" id="2282738"/>
    <lineage>
        <taxon>Bacteria</taxon>
        <taxon>Bacillati</taxon>
        <taxon>Actinomycetota</taxon>
        <taxon>Actinomycetes</taxon>
        <taxon>Kitasatosporales</taxon>
        <taxon>Streptomycetaceae</taxon>
        <taxon>Streptomyces</taxon>
    </lineage>
</organism>
<dbReference type="PROSITE" id="PS00070">
    <property type="entry name" value="ALDEHYDE_DEHYDR_CYS"/>
    <property type="match status" value="1"/>
</dbReference>
<dbReference type="FunFam" id="3.40.309.10:FF:000009">
    <property type="entry name" value="Aldehyde dehydrogenase A"/>
    <property type="match status" value="1"/>
</dbReference>
<feature type="domain" description="Aldehyde dehydrogenase" evidence="5">
    <location>
        <begin position="16"/>
        <end position="452"/>
    </location>
</feature>
<dbReference type="InterPro" id="IPR016162">
    <property type="entry name" value="Ald_DH_N"/>
</dbReference>
<comment type="similarity">
    <text evidence="1 4">Belongs to the aldehyde dehydrogenase family.</text>
</comment>
<evidence type="ECO:0000256" key="1">
    <source>
        <dbReference type="ARBA" id="ARBA00009986"/>
    </source>
</evidence>
<reference evidence="7" key="1">
    <citation type="submission" date="2018-07" db="EMBL/GenBank/DDBJ databases">
        <authorList>
            <person name="Zhao J."/>
        </authorList>
    </citation>
    <scope>NUCLEOTIDE SEQUENCE [LARGE SCALE GENOMIC DNA]</scope>
    <source>
        <strain evidence="7">GSSD-12</strain>
    </source>
</reference>
<dbReference type="Gene3D" id="3.40.605.10">
    <property type="entry name" value="Aldehyde Dehydrogenase, Chain A, domain 1"/>
    <property type="match status" value="1"/>
</dbReference>
<evidence type="ECO:0000313" key="6">
    <source>
        <dbReference type="EMBL" id="AXG82208.1"/>
    </source>
</evidence>
<keyword evidence="2 4" id="KW-0560">Oxidoreductase</keyword>
<dbReference type="InterPro" id="IPR044086">
    <property type="entry name" value="LUC3-like"/>
</dbReference>
<dbReference type="AlphaFoldDB" id="A0A345HZT4"/>
<feature type="active site" evidence="3">
    <location>
        <position position="238"/>
    </location>
</feature>
<dbReference type="SUPFAM" id="SSF53720">
    <property type="entry name" value="ALDH-like"/>
    <property type="match status" value="1"/>
</dbReference>
<accession>A0A345HZT4</accession>
<protein>
    <submittedName>
        <fullName evidence="6">Aldehyde dehydrogenase family protein</fullName>
    </submittedName>
</protein>
<dbReference type="Gene3D" id="3.40.309.10">
    <property type="entry name" value="Aldehyde Dehydrogenase, Chain A, domain 2"/>
    <property type="match status" value="1"/>
</dbReference>
<evidence type="ECO:0000256" key="4">
    <source>
        <dbReference type="RuleBase" id="RU003345"/>
    </source>
</evidence>
<proteinExistence type="inferred from homology"/>
<dbReference type="CDD" id="cd07106">
    <property type="entry name" value="ALDH_AldA-AAD23400"/>
    <property type="match status" value="1"/>
</dbReference>
<gene>
    <name evidence="6" type="ORF">DVK44_36000</name>
</gene>
<dbReference type="OrthoDB" id="6882680at2"/>
<dbReference type="InterPro" id="IPR015590">
    <property type="entry name" value="Aldehyde_DH_dom"/>
</dbReference>